<evidence type="ECO:0000313" key="2">
    <source>
        <dbReference type="Proteomes" id="UP000823736"/>
    </source>
</evidence>
<gene>
    <name evidence="1" type="ORF">J2753_000399</name>
</gene>
<evidence type="ECO:0000313" key="1">
    <source>
        <dbReference type="EMBL" id="MBP1985926.1"/>
    </source>
</evidence>
<accession>A0A8T4GSU2</accession>
<protein>
    <submittedName>
        <fullName evidence="1">Uncharacterized protein</fullName>
    </submittedName>
</protein>
<sequence length="36" mass="3936">MSSVSETDPRICEFCGLSITDEDQDCAALDDGRCRP</sequence>
<reference evidence="1" key="1">
    <citation type="submission" date="2021-03" db="EMBL/GenBank/DDBJ databases">
        <title>Genomic Encyclopedia of Type Strains, Phase IV (KMG-IV): sequencing the most valuable type-strain genomes for metagenomic binning, comparative biology and taxonomic classification.</title>
        <authorList>
            <person name="Goeker M."/>
        </authorList>
    </citation>
    <scope>NUCLEOTIDE SEQUENCE</scope>
    <source>
        <strain evidence="1">DSM 26232</strain>
    </source>
</reference>
<dbReference type="Proteomes" id="UP000823736">
    <property type="component" value="Unassembled WGS sequence"/>
</dbReference>
<comment type="caution">
    <text evidence="1">The sequence shown here is derived from an EMBL/GenBank/DDBJ whole genome shotgun (WGS) entry which is preliminary data.</text>
</comment>
<proteinExistence type="predicted"/>
<organism evidence="1 2">
    <name type="scientific">Halolamina salifodinae</name>
    <dbReference type="NCBI Taxonomy" id="1202767"/>
    <lineage>
        <taxon>Archaea</taxon>
        <taxon>Methanobacteriati</taxon>
        <taxon>Methanobacteriota</taxon>
        <taxon>Stenosarchaea group</taxon>
        <taxon>Halobacteria</taxon>
        <taxon>Halobacteriales</taxon>
        <taxon>Haloferacaceae</taxon>
    </lineage>
</organism>
<dbReference type="EMBL" id="JAGGLC010000001">
    <property type="protein sequence ID" value="MBP1985926.1"/>
    <property type="molecule type" value="Genomic_DNA"/>
</dbReference>
<keyword evidence="2" id="KW-1185">Reference proteome</keyword>
<name>A0A8T4GSU2_9EURY</name>
<dbReference type="AlphaFoldDB" id="A0A8T4GSU2"/>